<dbReference type="InterPro" id="IPR007803">
    <property type="entry name" value="Asp/Arg/Pro-Hydrxlase"/>
</dbReference>
<gene>
    <name evidence="6" type="ORF">IV203_032340</name>
</gene>
<comment type="similarity">
    <text evidence="1">Belongs to the aspartyl/asparaginyl beta-hydroxylase family.</text>
</comment>
<keyword evidence="4" id="KW-0732">Signal</keyword>
<dbReference type="OrthoDB" id="438431at2759"/>
<dbReference type="GO" id="GO:0016491">
    <property type="term" value="F:oxidoreductase activity"/>
    <property type="evidence" value="ECO:0007669"/>
    <property type="project" value="UniProtKB-KW"/>
</dbReference>
<comment type="caution">
    <text evidence="6">The sequence shown here is derived from an EMBL/GenBank/DDBJ whole genome shotgun (WGS) entry which is preliminary data.</text>
</comment>
<reference evidence="6" key="1">
    <citation type="journal article" date="2021" name="Sci. Rep.">
        <title>Diploid genomic architecture of Nitzschia inconspicua, an elite biomass production diatom.</title>
        <authorList>
            <person name="Oliver A."/>
            <person name="Podell S."/>
            <person name="Pinowska A."/>
            <person name="Traller J.C."/>
            <person name="Smith S.R."/>
            <person name="McClure R."/>
            <person name="Beliaev A."/>
            <person name="Bohutskyi P."/>
            <person name="Hill E.A."/>
            <person name="Rabines A."/>
            <person name="Zheng H."/>
            <person name="Allen L.Z."/>
            <person name="Kuo A."/>
            <person name="Grigoriev I.V."/>
            <person name="Allen A.E."/>
            <person name="Hazlebeck D."/>
            <person name="Allen E.E."/>
        </authorList>
    </citation>
    <scope>NUCLEOTIDE SEQUENCE</scope>
    <source>
        <strain evidence="6">Hildebrandi</strain>
    </source>
</reference>
<feature type="domain" description="Aspartyl/asparaginy/proline hydroxylase" evidence="5">
    <location>
        <begin position="165"/>
        <end position="329"/>
    </location>
</feature>
<dbReference type="InterPro" id="IPR051821">
    <property type="entry name" value="Asp/Asn_beta-hydroxylase"/>
</dbReference>
<dbReference type="PANTHER" id="PTHR46332:SF5">
    <property type="entry name" value="ASPARTATE BETA-HYDROXYLASE DOMAIN CONTAINING 2"/>
    <property type="match status" value="1"/>
</dbReference>
<keyword evidence="7" id="KW-1185">Reference proteome</keyword>
<dbReference type="EMBL" id="JAGRRH010000022">
    <property type="protein sequence ID" value="KAG7344809.1"/>
    <property type="molecule type" value="Genomic_DNA"/>
</dbReference>
<evidence type="ECO:0000259" key="5">
    <source>
        <dbReference type="Pfam" id="PF05118"/>
    </source>
</evidence>
<reference evidence="6" key="2">
    <citation type="submission" date="2021-04" db="EMBL/GenBank/DDBJ databases">
        <authorList>
            <person name="Podell S."/>
        </authorList>
    </citation>
    <scope>NUCLEOTIDE SEQUENCE</scope>
    <source>
        <strain evidence="6">Hildebrandi</strain>
    </source>
</reference>
<dbReference type="GO" id="GO:0016020">
    <property type="term" value="C:membrane"/>
    <property type="evidence" value="ECO:0007669"/>
    <property type="project" value="TreeGrafter"/>
</dbReference>
<feature type="signal peptide" evidence="4">
    <location>
        <begin position="1"/>
        <end position="25"/>
    </location>
</feature>
<dbReference type="Pfam" id="PF05118">
    <property type="entry name" value="Asp_Arg_Hydrox"/>
    <property type="match status" value="1"/>
</dbReference>
<dbReference type="Proteomes" id="UP000693970">
    <property type="component" value="Unassembled WGS sequence"/>
</dbReference>
<name>A0A9K3KJC4_9STRA</name>
<evidence type="ECO:0000256" key="1">
    <source>
        <dbReference type="ARBA" id="ARBA00007730"/>
    </source>
</evidence>
<keyword evidence="2" id="KW-0560">Oxidoreductase</keyword>
<feature type="chain" id="PRO_5039943957" evidence="4">
    <location>
        <begin position="26"/>
        <end position="396"/>
    </location>
</feature>
<evidence type="ECO:0000256" key="3">
    <source>
        <dbReference type="SAM" id="MobiDB-lite"/>
    </source>
</evidence>
<evidence type="ECO:0000256" key="2">
    <source>
        <dbReference type="ARBA" id="ARBA00023002"/>
    </source>
</evidence>
<accession>A0A9K3KJC4</accession>
<feature type="region of interest" description="Disordered" evidence="3">
    <location>
        <begin position="366"/>
        <end position="396"/>
    </location>
</feature>
<evidence type="ECO:0000256" key="4">
    <source>
        <dbReference type="SAM" id="SignalP"/>
    </source>
</evidence>
<dbReference type="AlphaFoldDB" id="A0A9K3KJC4"/>
<evidence type="ECO:0000313" key="7">
    <source>
        <dbReference type="Proteomes" id="UP000693970"/>
    </source>
</evidence>
<organism evidence="6 7">
    <name type="scientific">Nitzschia inconspicua</name>
    <dbReference type="NCBI Taxonomy" id="303405"/>
    <lineage>
        <taxon>Eukaryota</taxon>
        <taxon>Sar</taxon>
        <taxon>Stramenopiles</taxon>
        <taxon>Ochrophyta</taxon>
        <taxon>Bacillariophyta</taxon>
        <taxon>Bacillariophyceae</taxon>
        <taxon>Bacillariophycidae</taxon>
        <taxon>Bacillariales</taxon>
        <taxon>Bacillariaceae</taxon>
        <taxon>Nitzschia</taxon>
    </lineage>
</organism>
<protein>
    <submittedName>
        <fullName evidence="6">Aspartyl/asparaginyl beta-hydroxylase-domain containing protein</fullName>
    </submittedName>
</protein>
<feature type="compositionally biased region" description="Gly residues" evidence="3">
    <location>
        <begin position="372"/>
        <end position="389"/>
    </location>
</feature>
<evidence type="ECO:0000313" key="6">
    <source>
        <dbReference type="EMBL" id="KAG7344809.1"/>
    </source>
</evidence>
<proteinExistence type="inferred from homology"/>
<dbReference type="PANTHER" id="PTHR46332">
    <property type="entry name" value="ASPARTATE BETA-HYDROXYLASE DOMAIN-CONTAINING PROTEIN 2"/>
    <property type="match status" value="1"/>
</dbReference>
<sequence length="396" mass="44710">MLVVLLFRSWCLLLFLLTTTTITRQDFGGCCCHAFSTTTTTIIDTTSRISVLPSSSSLLLAKKQRFTSNGSGSLLHALTERQMQFWEDVEEGLDDIESFYRKKKGQDIDRIRQFGKRARGEIPLPLGSSDGHEPSEEHVDGLTAKPFWDTTKEDAELFPWAAKLEEQASVIVEEFEAKLQRDQEKLFSADSVWQNQVMGNGWSAIRLQRLGTWNSETCQEFPRTYQLLKDLNIPLAVRGVCFAKQAPGSGVQPHSDGRNFILTSHLGIQVTKENQEEDGSSPLCWIQVGNERRTWRVGKLLTLDTSFVHSTSNDSTEDRHVLILDFWHPELTEAERAALTFIYDLRNKFESGQVPFRKPKQILEEEQQKQNAGGGFGGFWKTLLGGGGSNDDDDDE</sequence>